<accession>A0ABY8R8Q3</accession>
<evidence type="ECO:0000259" key="5">
    <source>
        <dbReference type="PROSITE" id="PS51194"/>
    </source>
</evidence>
<evidence type="ECO:0000256" key="3">
    <source>
        <dbReference type="ARBA" id="ARBA00022806"/>
    </source>
</evidence>
<dbReference type="InterPro" id="IPR001650">
    <property type="entry name" value="Helicase_C-like"/>
</dbReference>
<sequence length="123" mass="13951">MNDKLNFHNRNSVCIYGSMSKEDRKNALYKFRTGKAKVLVSSDLSARGLDIKDVTHVFNLDFPVSNNEYIHRSGRTGRGNNTGDTVSIVTNNELAAIRILSKEFNLNIAHKDLYEGKLIDYKK</sequence>
<evidence type="ECO:0000256" key="4">
    <source>
        <dbReference type="ARBA" id="ARBA00022840"/>
    </source>
</evidence>
<feature type="domain" description="Helicase C-terminal" evidence="5">
    <location>
        <begin position="1"/>
        <end position="119"/>
    </location>
</feature>
<evidence type="ECO:0000313" key="7">
    <source>
        <dbReference type="Proteomes" id="UP001239169"/>
    </source>
</evidence>
<dbReference type="GO" id="GO:0004386">
    <property type="term" value="F:helicase activity"/>
    <property type="evidence" value="ECO:0007669"/>
    <property type="project" value="UniProtKB-KW"/>
</dbReference>
<keyword evidence="3 6" id="KW-0347">Helicase</keyword>
<dbReference type="PANTHER" id="PTHR47963:SF7">
    <property type="entry name" value="ATP-DEPENDENT RNA HELICASE YFML-RELATED"/>
    <property type="match status" value="1"/>
</dbReference>
<dbReference type="CDD" id="cd18787">
    <property type="entry name" value="SF2_C_DEAD"/>
    <property type="match status" value="1"/>
</dbReference>
<keyword evidence="2" id="KW-0378">Hydrolase</keyword>
<evidence type="ECO:0000256" key="2">
    <source>
        <dbReference type="ARBA" id="ARBA00022801"/>
    </source>
</evidence>
<dbReference type="Pfam" id="PF00271">
    <property type="entry name" value="Helicase_C"/>
    <property type="match status" value="1"/>
</dbReference>
<dbReference type="Gene3D" id="3.40.50.300">
    <property type="entry name" value="P-loop containing nucleotide triphosphate hydrolases"/>
    <property type="match status" value="1"/>
</dbReference>
<keyword evidence="4" id="KW-0067">ATP-binding</keyword>
<gene>
    <name evidence="6" type="ORF">QJS64_10515</name>
</gene>
<keyword evidence="1" id="KW-0547">Nucleotide-binding</keyword>
<organism evidence="6 7">
    <name type="scientific">Paraclostridium bifermentans</name>
    <name type="common">Clostridium bifermentans</name>
    <dbReference type="NCBI Taxonomy" id="1490"/>
    <lineage>
        <taxon>Bacteria</taxon>
        <taxon>Bacillati</taxon>
        <taxon>Bacillota</taxon>
        <taxon>Clostridia</taxon>
        <taxon>Peptostreptococcales</taxon>
        <taxon>Peptostreptococcaceae</taxon>
        <taxon>Paraclostridium</taxon>
    </lineage>
</organism>
<keyword evidence="7" id="KW-1185">Reference proteome</keyword>
<dbReference type="SUPFAM" id="SSF52540">
    <property type="entry name" value="P-loop containing nucleoside triphosphate hydrolases"/>
    <property type="match status" value="1"/>
</dbReference>
<dbReference type="InterPro" id="IPR050547">
    <property type="entry name" value="DEAD_box_RNA_helicases"/>
</dbReference>
<dbReference type="PANTHER" id="PTHR47963">
    <property type="entry name" value="DEAD-BOX ATP-DEPENDENT RNA HELICASE 47, MITOCHONDRIAL"/>
    <property type="match status" value="1"/>
</dbReference>
<dbReference type="Proteomes" id="UP001239169">
    <property type="component" value="Chromosome"/>
</dbReference>
<reference evidence="6 7" key="1">
    <citation type="submission" date="2023-04" db="EMBL/GenBank/DDBJ databases">
        <title>Bacteria Genome Submission.</title>
        <authorList>
            <person name="Isaac P."/>
        </authorList>
    </citation>
    <scope>NUCLEOTIDE SEQUENCE [LARGE SCALE GENOMIC DNA]</scope>
    <source>
        <strain evidence="6 7">SampleS7P1</strain>
    </source>
</reference>
<name>A0ABY8R8Q3_PARBF</name>
<dbReference type="PROSITE" id="PS51194">
    <property type="entry name" value="HELICASE_CTER"/>
    <property type="match status" value="1"/>
</dbReference>
<proteinExistence type="predicted"/>
<evidence type="ECO:0000313" key="6">
    <source>
        <dbReference type="EMBL" id="WGX77256.1"/>
    </source>
</evidence>
<protein>
    <submittedName>
        <fullName evidence="6">C-terminal helicase domain-containing protein</fullName>
    </submittedName>
</protein>
<dbReference type="SMART" id="SM00490">
    <property type="entry name" value="HELICc"/>
    <property type="match status" value="1"/>
</dbReference>
<dbReference type="EMBL" id="CP124685">
    <property type="protein sequence ID" value="WGX77256.1"/>
    <property type="molecule type" value="Genomic_DNA"/>
</dbReference>
<dbReference type="InterPro" id="IPR027417">
    <property type="entry name" value="P-loop_NTPase"/>
</dbReference>
<evidence type="ECO:0000256" key="1">
    <source>
        <dbReference type="ARBA" id="ARBA00022741"/>
    </source>
</evidence>